<evidence type="ECO:0000313" key="2">
    <source>
        <dbReference type="Proteomes" id="UP001419268"/>
    </source>
</evidence>
<keyword evidence="2" id="KW-1185">Reference proteome</keyword>
<dbReference type="EMBL" id="JBBNAG010000003">
    <property type="protein sequence ID" value="KAK9148467.1"/>
    <property type="molecule type" value="Genomic_DNA"/>
</dbReference>
<name>A0AAP0K9N2_9MAGN</name>
<accession>A0AAP0K9N2</accession>
<gene>
    <name evidence="1" type="ORF">Scep_007224</name>
</gene>
<evidence type="ECO:0000313" key="1">
    <source>
        <dbReference type="EMBL" id="KAK9148467.1"/>
    </source>
</evidence>
<comment type="caution">
    <text evidence="1">The sequence shown here is derived from an EMBL/GenBank/DDBJ whole genome shotgun (WGS) entry which is preliminary data.</text>
</comment>
<protein>
    <submittedName>
        <fullName evidence="1">Uncharacterized protein</fullName>
    </submittedName>
</protein>
<dbReference type="AlphaFoldDB" id="A0AAP0K9N2"/>
<organism evidence="1 2">
    <name type="scientific">Stephania cephalantha</name>
    <dbReference type="NCBI Taxonomy" id="152367"/>
    <lineage>
        <taxon>Eukaryota</taxon>
        <taxon>Viridiplantae</taxon>
        <taxon>Streptophyta</taxon>
        <taxon>Embryophyta</taxon>
        <taxon>Tracheophyta</taxon>
        <taxon>Spermatophyta</taxon>
        <taxon>Magnoliopsida</taxon>
        <taxon>Ranunculales</taxon>
        <taxon>Menispermaceae</taxon>
        <taxon>Menispermoideae</taxon>
        <taxon>Cissampelideae</taxon>
        <taxon>Stephania</taxon>
    </lineage>
</organism>
<dbReference type="Proteomes" id="UP001419268">
    <property type="component" value="Unassembled WGS sequence"/>
</dbReference>
<proteinExistence type="predicted"/>
<reference evidence="1 2" key="1">
    <citation type="submission" date="2024-01" db="EMBL/GenBank/DDBJ databases">
        <title>Genome assemblies of Stephania.</title>
        <authorList>
            <person name="Yang L."/>
        </authorList>
    </citation>
    <scope>NUCLEOTIDE SEQUENCE [LARGE SCALE GENOMIC DNA]</scope>
    <source>
        <strain evidence="1">JXDWG</strain>
        <tissue evidence="1">Leaf</tissue>
    </source>
</reference>
<sequence>MTRGLIKLLLEPRFGSIKGETECTDESGAKNTQNGVFICSDQLPEDLPQDTCSIVSVVMDSRLSDAETGRV</sequence>